<dbReference type="OrthoDB" id="4248066at2"/>
<proteinExistence type="predicted"/>
<protein>
    <submittedName>
        <fullName evidence="2">NAD-dependent dehydratase</fullName>
    </submittedName>
</protein>
<dbReference type="Gene3D" id="3.40.50.720">
    <property type="entry name" value="NAD(P)-binding Rossmann-like Domain"/>
    <property type="match status" value="1"/>
</dbReference>
<dbReference type="PANTHER" id="PTHR15020:SF50">
    <property type="entry name" value="UPF0659 PROTEIN YMR090W"/>
    <property type="match status" value="1"/>
</dbReference>
<organism evidence="2 3">
    <name type="scientific">Propioniciclava flava</name>
    <dbReference type="NCBI Taxonomy" id="2072026"/>
    <lineage>
        <taxon>Bacteria</taxon>
        <taxon>Bacillati</taxon>
        <taxon>Actinomycetota</taxon>
        <taxon>Actinomycetes</taxon>
        <taxon>Propionibacteriales</taxon>
        <taxon>Propionibacteriaceae</taxon>
        <taxon>Propioniciclava</taxon>
    </lineage>
</organism>
<dbReference type="Pfam" id="PF13460">
    <property type="entry name" value="NAD_binding_10"/>
    <property type="match status" value="1"/>
</dbReference>
<dbReference type="RefSeq" id="WP_129459562.1">
    <property type="nucleotide sequence ID" value="NZ_PPCV01000010.1"/>
</dbReference>
<dbReference type="EMBL" id="PPCV01000010">
    <property type="protein sequence ID" value="RXW31287.1"/>
    <property type="molecule type" value="Genomic_DNA"/>
</dbReference>
<comment type="caution">
    <text evidence="2">The sequence shown here is derived from an EMBL/GenBank/DDBJ whole genome shotgun (WGS) entry which is preliminary data.</text>
</comment>
<reference evidence="2 3" key="1">
    <citation type="submission" date="2018-01" db="EMBL/GenBank/DDBJ databases">
        <title>Lactibacter flavus gen. nov., sp. nov., a novel bacterium of the family Propionibacteriaceae isolated from raw milk and dairy products.</title>
        <authorList>
            <person name="Wenning M."/>
            <person name="Breitenwieser F."/>
            <person name="Huptas C."/>
            <person name="von Neubeck M."/>
            <person name="Busse H.-J."/>
            <person name="Scherer S."/>
        </authorList>
    </citation>
    <scope>NUCLEOTIDE SEQUENCE [LARGE SCALE GENOMIC DNA]</scope>
    <source>
        <strain evidence="2 3">VG341</strain>
    </source>
</reference>
<dbReference type="AlphaFoldDB" id="A0A4Q2ECZ4"/>
<keyword evidence="3" id="KW-1185">Reference proteome</keyword>
<dbReference type="InterPro" id="IPR036291">
    <property type="entry name" value="NAD(P)-bd_dom_sf"/>
</dbReference>
<accession>A0A4Q2ECZ4</accession>
<evidence type="ECO:0000313" key="2">
    <source>
        <dbReference type="EMBL" id="RXW31287.1"/>
    </source>
</evidence>
<dbReference type="SUPFAM" id="SSF51735">
    <property type="entry name" value="NAD(P)-binding Rossmann-fold domains"/>
    <property type="match status" value="1"/>
</dbReference>
<evidence type="ECO:0000313" key="3">
    <source>
        <dbReference type="Proteomes" id="UP000290624"/>
    </source>
</evidence>
<dbReference type="Proteomes" id="UP000290624">
    <property type="component" value="Unassembled WGS sequence"/>
</dbReference>
<sequence>MDVLLIGGHGKVALLLTPLLAERGDHVESVIRFSEQADAVRAAGATPLVCDVEQCGTEDLTSLVSQHDAVVWSAGAGGGDPMRTYAVDKDAAIRSIDAAIAAGVRRYVMVSYFGASLNHDVPAESPFFPYAEAKAAADAYLRASDLAWTIVAPSALTLEPATGRIDPDAPAAGSVSRADVAAVVAAVLADPSTIGKTIPFNAGDLTIAEALARV</sequence>
<dbReference type="PANTHER" id="PTHR15020">
    <property type="entry name" value="FLAVIN REDUCTASE-RELATED"/>
    <property type="match status" value="1"/>
</dbReference>
<gene>
    <name evidence="2" type="ORF">C1706_12460</name>
</gene>
<evidence type="ECO:0000259" key="1">
    <source>
        <dbReference type="Pfam" id="PF13460"/>
    </source>
</evidence>
<name>A0A4Q2ECZ4_9ACTN</name>
<feature type="domain" description="NAD(P)-binding" evidence="1">
    <location>
        <begin position="7"/>
        <end position="191"/>
    </location>
</feature>
<dbReference type="InterPro" id="IPR016040">
    <property type="entry name" value="NAD(P)-bd_dom"/>
</dbReference>